<dbReference type="Gene3D" id="3.40.50.300">
    <property type="entry name" value="P-loop containing nucleotide triphosphate hydrolases"/>
    <property type="match status" value="1"/>
</dbReference>
<dbReference type="SUPFAM" id="SSF52540">
    <property type="entry name" value="P-loop containing nucleoside triphosphate hydrolases"/>
    <property type="match status" value="1"/>
</dbReference>
<evidence type="ECO:0000313" key="12">
    <source>
        <dbReference type="Proteomes" id="UP000823629"/>
    </source>
</evidence>
<dbReference type="GO" id="GO:0005886">
    <property type="term" value="C:plasma membrane"/>
    <property type="evidence" value="ECO:0007669"/>
    <property type="project" value="UniProtKB-SubCell"/>
</dbReference>
<dbReference type="InterPro" id="IPR039421">
    <property type="entry name" value="Type_1_exporter"/>
</dbReference>
<evidence type="ECO:0000256" key="8">
    <source>
        <dbReference type="SAM" id="Phobius"/>
    </source>
</evidence>
<dbReference type="EMBL" id="JADING010000092">
    <property type="protein sequence ID" value="MBO8414478.1"/>
    <property type="molecule type" value="Genomic_DNA"/>
</dbReference>
<gene>
    <name evidence="11" type="ORF">IAC78_03290</name>
</gene>
<feature type="transmembrane region" description="Helical" evidence="8">
    <location>
        <begin position="137"/>
        <end position="157"/>
    </location>
</feature>
<evidence type="ECO:0000256" key="2">
    <source>
        <dbReference type="ARBA" id="ARBA00022448"/>
    </source>
</evidence>
<dbReference type="PANTHER" id="PTHR43394:SF1">
    <property type="entry name" value="ATP-BINDING CASSETTE SUB-FAMILY B MEMBER 10, MITOCHONDRIAL"/>
    <property type="match status" value="1"/>
</dbReference>
<dbReference type="Pfam" id="PF00005">
    <property type="entry name" value="ABC_tran"/>
    <property type="match status" value="1"/>
</dbReference>
<dbReference type="InterPro" id="IPR011527">
    <property type="entry name" value="ABC1_TM_dom"/>
</dbReference>
<dbReference type="CDD" id="cd03254">
    <property type="entry name" value="ABCC_Glucan_exporter_like"/>
    <property type="match status" value="1"/>
</dbReference>
<proteinExistence type="predicted"/>
<keyword evidence="2" id="KW-0813">Transport</keyword>
<dbReference type="InterPro" id="IPR027417">
    <property type="entry name" value="P-loop_NTPase"/>
</dbReference>
<dbReference type="InterPro" id="IPR003593">
    <property type="entry name" value="AAA+_ATPase"/>
</dbReference>
<keyword evidence="5 11" id="KW-0067">ATP-binding</keyword>
<dbReference type="InterPro" id="IPR036640">
    <property type="entry name" value="ABC1_TM_sf"/>
</dbReference>
<feature type="transmembrane region" description="Helical" evidence="8">
    <location>
        <begin position="255"/>
        <end position="278"/>
    </location>
</feature>
<reference evidence="11" key="2">
    <citation type="journal article" date="2021" name="PeerJ">
        <title>Extensive microbial diversity within the chicken gut microbiome revealed by metagenomics and culture.</title>
        <authorList>
            <person name="Gilroy R."/>
            <person name="Ravi A."/>
            <person name="Getino M."/>
            <person name="Pursley I."/>
            <person name="Horton D.L."/>
            <person name="Alikhan N.F."/>
            <person name="Baker D."/>
            <person name="Gharbi K."/>
            <person name="Hall N."/>
            <person name="Watson M."/>
            <person name="Adriaenssens E.M."/>
            <person name="Foster-Nyarko E."/>
            <person name="Jarju S."/>
            <person name="Secka A."/>
            <person name="Antonio M."/>
            <person name="Oren A."/>
            <person name="Chaudhuri R.R."/>
            <person name="La Ragione R."/>
            <person name="Hildebrand F."/>
            <person name="Pallen M.J."/>
        </authorList>
    </citation>
    <scope>NUCLEOTIDE SEQUENCE</scope>
    <source>
        <strain evidence="11">1748</strain>
    </source>
</reference>
<evidence type="ECO:0000313" key="11">
    <source>
        <dbReference type="EMBL" id="MBO8414478.1"/>
    </source>
</evidence>
<accession>A0A9D9D8I8</accession>
<reference evidence="11" key="1">
    <citation type="submission" date="2020-10" db="EMBL/GenBank/DDBJ databases">
        <authorList>
            <person name="Gilroy R."/>
        </authorList>
    </citation>
    <scope>NUCLEOTIDE SEQUENCE</scope>
    <source>
        <strain evidence="11">1748</strain>
    </source>
</reference>
<evidence type="ECO:0000256" key="4">
    <source>
        <dbReference type="ARBA" id="ARBA00022741"/>
    </source>
</evidence>
<protein>
    <submittedName>
        <fullName evidence="11">ABC transporter ATP-binding protein</fullName>
    </submittedName>
</protein>
<comment type="caution">
    <text evidence="11">The sequence shown here is derived from an EMBL/GenBank/DDBJ whole genome shotgun (WGS) entry which is preliminary data.</text>
</comment>
<dbReference type="PROSITE" id="PS50893">
    <property type="entry name" value="ABC_TRANSPORTER_2"/>
    <property type="match status" value="1"/>
</dbReference>
<name>A0A9D9D8I8_9BACL</name>
<dbReference type="CDD" id="cd18547">
    <property type="entry name" value="ABC_6TM_Tm288_like"/>
    <property type="match status" value="1"/>
</dbReference>
<feature type="domain" description="ABC transporter" evidence="9">
    <location>
        <begin position="338"/>
        <end position="571"/>
    </location>
</feature>
<keyword evidence="3 8" id="KW-0812">Transmembrane</keyword>
<dbReference type="Pfam" id="PF00664">
    <property type="entry name" value="ABC_membrane"/>
    <property type="match status" value="1"/>
</dbReference>
<sequence>MRKRNGSNLAFLWRFASKYKWELLLAFFSSLIYVGCNIFVPIACGYALDNLKTGDDVTNLTILAIGVCTVLAFVFYWLLSYLSFDVSFKMQRDIRNQAMNKLIDADISSLDQSSSGDQIVVLITDITIISDGVSQMFIQLFTGVFTVVFTLIIMFFYSWELALVVFVLTPLSVVAASLIARGTSKTFRHQSSLRGKLGAYLNEHVENQKLVLLDSNQKQAEDGFEEIIQKLKIQDRWSDFYASVINPTTRLINTLIYGAVAVLGAYWIISGTIVMSIGNLMTFTMFTNNYTQPFNDISSVLAELQNAFASIGRVEKLLDIKQVEDDSNKGEIDGIGTLEFSHVYFSYDGKKDVLKDISFRLDKGMHAAIVGPTGCGKTTLINLVMNFYSPSKGLILIDGKDISTIKRSSLRDHIGMVLQDTWLFDGTVKENIAYSNSEASDEDIVSAAKKSNANFFITQMENGYDSKISDASGISQGQKQLLCITRLMLKEEDLLILDEATSNLDTLNEKIVQEDFRKIMEGKTSIVIAHRLSTIQSSDIILVMKDGQIVEKGKHEELLKLNGFYSELYYSQFANLED</sequence>
<feature type="domain" description="ABC transmembrane type-1" evidence="10">
    <location>
        <begin position="24"/>
        <end position="306"/>
    </location>
</feature>
<organism evidence="11 12">
    <name type="scientific">Candidatus Scatoplasma merdavium</name>
    <dbReference type="NCBI Taxonomy" id="2840932"/>
    <lineage>
        <taxon>Bacteria</taxon>
        <taxon>Bacillati</taxon>
        <taxon>Bacillota</taxon>
        <taxon>Bacilli</taxon>
        <taxon>Bacillales</taxon>
        <taxon>Candidatus Scatoplasma</taxon>
    </lineage>
</organism>
<evidence type="ECO:0000256" key="1">
    <source>
        <dbReference type="ARBA" id="ARBA00004651"/>
    </source>
</evidence>
<dbReference type="Proteomes" id="UP000823629">
    <property type="component" value="Unassembled WGS sequence"/>
</dbReference>
<evidence type="ECO:0000256" key="7">
    <source>
        <dbReference type="ARBA" id="ARBA00023136"/>
    </source>
</evidence>
<feature type="transmembrane region" description="Helical" evidence="8">
    <location>
        <begin position="21"/>
        <end position="48"/>
    </location>
</feature>
<keyword evidence="4" id="KW-0547">Nucleotide-binding</keyword>
<comment type="subcellular location">
    <subcellularLocation>
        <location evidence="1">Cell membrane</location>
        <topology evidence="1">Multi-pass membrane protein</topology>
    </subcellularLocation>
</comment>
<dbReference type="PROSITE" id="PS50929">
    <property type="entry name" value="ABC_TM1F"/>
    <property type="match status" value="1"/>
</dbReference>
<evidence type="ECO:0000256" key="6">
    <source>
        <dbReference type="ARBA" id="ARBA00022989"/>
    </source>
</evidence>
<evidence type="ECO:0000256" key="5">
    <source>
        <dbReference type="ARBA" id="ARBA00022840"/>
    </source>
</evidence>
<evidence type="ECO:0000259" key="9">
    <source>
        <dbReference type="PROSITE" id="PS50893"/>
    </source>
</evidence>
<dbReference type="SUPFAM" id="SSF90123">
    <property type="entry name" value="ABC transporter transmembrane region"/>
    <property type="match status" value="1"/>
</dbReference>
<dbReference type="InterPro" id="IPR003439">
    <property type="entry name" value="ABC_transporter-like_ATP-bd"/>
</dbReference>
<dbReference type="GO" id="GO:0015421">
    <property type="term" value="F:ABC-type oligopeptide transporter activity"/>
    <property type="evidence" value="ECO:0007669"/>
    <property type="project" value="TreeGrafter"/>
</dbReference>
<keyword evidence="6 8" id="KW-1133">Transmembrane helix</keyword>
<dbReference type="SMART" id="SM00382">
    <property type="entry name" value="AAA"/>
    <property type="match status" value="1"/>
</dbReference>
<evidence type="ECO:0000256" key="3">
    <source>
        <dbReference type="ARBA" id="ARBA00022692"/>
    </source>
</evidence>
<dbReference type="PANTHER" id="PTHR43394">
    <property type="entry name" value="ATP-DEPENDENT PERMEASE MDL1, MITOCHONDRIAL"/>
    <property type="match status" value="1"/>
</dbReference>
<dbReference type="FunFam" id="3.40.50.300:FF:000287">
    <property type="entry name" value="Multidrug ABC transporter ATP-binding protein"/>
    <property type="match status" value="1"/>
</dbReference>
<dbReference type="Gene3D" id="1.20.1560.10">
    <property type="entry name" value="ABC transporter type 1, transmembrane domain"/>
    <property type="match status" value="1"/>
</dbReference>
<keyword evidence="7 8" id="KW-0472">Membrane</keyword>
<feature type="transmembrane region" description="Helical" evidence="8">
    <location>
        <begin position="60"/>
        <end position="82"/>
    </location>
</feature>
<dbReference type="AlphaFoldDB" id="A0A9D9D8I8"/>
<dbReference type="GO" id="GO:0016887">
    <property type="term" value="F:ATP hydrolysis activity"/>
    <property type="evidence" value="ECO:0007669"/>
    <property type="project" value="InterPro"/>
</dbReference>
<evidence type="ECO:0000259" key="10">
    <source>
        <dbReference type="PROSITE" id="PS50929"/>
    </source>
</evidence>
<feature type="transmembrane region" description="Helical" evidence="8">
    <location>
        <begin position="163"/>
        <end position="180"/>
    </location>
</feature>
<dbReference type="GO" id="GO:0005524">
    <property type="term" value="F:ATP binding"/>
    <property type="evidence" value="ECO:0007669"/>
    <property type="project" value="UniProtKB-KW"/>
</dbReference>